<reference evidence="2 3" key="1">
    <citation type="submission" date="2018-06" db="EMBL/GenBank/DDBJ databases">
        <authorList>
            <consortium name="Pathogen Informatics"/>
            <person name="Doyle S."/>
        </authorList>
    </citation>
    <scope>NUCLEOTIDE SEQUENCE [LARGE SCALE GENOMIC DNA]</scope>
    <source>
        <strain evidence="2 3">NCTC7908</strain>
    </source>
</reference>
<dbReference type="SUPFAM" id="SSF53448">
    <property type="entry name" value="Nucleotide-diphospho-sugar transferases"/>
    <property type="match status" value="1"/>
</dbReference>
<dbReference type="Pfam" id="PF00535">
    <property type="entry name" value="Glycos_transf_2"/>
    <property type="match status" value="1"/>
</dbReference>
<dbReference type="PANTHER" id="PTHR43179:SF7">
    <property type="entry name" value="RHAMNOSYLTRANSFERASE WBBL"/>
    <property type="match status" value="1"/>
</dbReference>
<evidence type="ECO:0000259" key="1">
    <source>
        <dbReference type="Pfam" id="PF00535"/>
    </source>
</evidence>
<protein>
    <submittedName>
        <fullName evidence="2">Glycosyltransferase</fullName>
        <ecNumber evidence="2">2.4.-.-</ecNumber>
    </submittedName>
</protein>
<dbReference type="EMBL" id="LS483400">
    <property type="protein sequence ID" value="SQG51589.1"/>
    <property type="molecule type" value="Genomic_DNA"/>
</dbReference>
<dbReference type="InterPro" id="IPR001173">
    <property type="entry name" value="Glyco_trans_2-like"/>
</dbReference>
<keyword evidence="2" id="KW-0328">Glycosyltransferase</keyword>
<dbReference type="AlphaFoldDB" id="A0ABD7MT86"/>
<dbReference type="GO" id="GO:0016757">
    <property type="term" value="F:glycosyltransferase activity"/>
    <property type="evidence" value="ECO:0007669"/>
    <property type="project" value="UniProtKB-KW"/>
</dbReference>
<organism evidence="2 3">
    <name type="scientific">Corynebacterium ulcerans</name>
    <dbReference type="NCBI Taxonomy" id="65058"/>
    <lineage>
        <taxon>Bacteria</taxon>
        <taxon>Bacillati</taxon>
        <taxon>Actinomycetota</taxon>
        <taxon>Actinomycetes</taxon>
        <taxon>Mycobacteriales</taxon>
        <taxon>Corynebacteriaceae</taxon>
        <taxon>Corynebacterium</taxon>
    </lineage>
</organism>
<sequence length="350" mass="38164">MKKGVETGKSLGEVGLKAVVFLRNCFYCVFGFPTMNKSVADLDSRIRPTKLKRVTTTDAKPIAVITVTFSPGDHLAAFLDSVREATVRGAYTVLADNGSTDGTPQAAAKERDGVEFFATGGNIGYGSAINAAARHLKDKRAHGDIEPEFFVLANPDVVFDKGSIDVMLECAQRWPHAAAIGPYIRQSDGSAYPSARAIPTLSNGIGHALFGAIWPNNPWTKAYKDDADMSTERTAGWLSGSCLLVRWDAFDAIGGFDERYFMYMEDVDLGDRFGRAGFENVFCPSSFITHAVGHAAGKHPEKMLPAHHESAYRFQADRHPHAWQLPIRVVLKLGLRARAFVAVATAKVKK</sequence>
<keyword evidence="2" id="KW-0808">Transferase</keyword>
<dbReference type="CDD" id="cd04186">
    <property type="entry name" value="GT_2_like_c"/>
    <property type="match status" value="1"/>
</dbReference>
<dbReference type="Gene3D" id="3.90.550.10">
    <property type="entry name" value="Spore Coat Polysaccharide Biosynthesis Protein SpsA, Chain A"/>
    <property type="match status" value="1"/>
</dbReference>
<accession>A0ABD7MT86</accession>
<name>A0ABD7MT86_CORUL</name>
<dbReference type="EC" id="2.4.-.-" evidence="2"/>
<proteinExistence type="predicted"/>
<dbReference type="Proteomes" id="UP000248741">
    <property type="component" value="Chromosome 1"/>
</dbReference>
<gene>
    <name evidence="2" type="primary">wbbL</name>
    <name evidence="2" type="ORF">NCTC7908_01317</name>
</gene>
<dbReference type="InterPro" id="IPR029044">
    <property type="entry name" value="Nucleotide-diphossugar_trans"/>
</dbReference>
<dbReference type="PANTHER" id="PTHR43179">
    <property type="entry name" value="RHAMNOSYLTRANSFERASE WBBL"/>
    <property type="match status" value="1"/>
</dbReference>
<feature type="domain" description="Glycosyltransferase 2-like" evidence="1">
    <location>
        <begin position="64"/>
        <end position="218"/>
    </location>
</feature>
<evidence type="ECO:0000313" key="3">
    <source>
        <dbReference type="Proteomes" id="UP000248741"/>
    </source>
</evidence>
<evidence type="ECO:0000313" key="2">
    <source>
        <dbReference type="EMBL" id="SQG51589.1"/>
    </source>
</evidence>